<dbReference type="AlphaFoldDB" id="A0A3D9BG70"/>
<proteinExistence type="predicted"/>
<name>A0A3D9BG70_9FLAO</name>
<evidence type="ECO:0000313" key="2">
    <source>
        <dbReference type="Proteomes" id="UP000256924"/>
    </source>
</evidence>
<dbReference type="RefSeq" id="WP_116096347.1">
    <property type="nucleotide sequence ID" value="NZ_QNVU01000003.1"/>
</dbReference>
<sequence>MKSTKIFPNIVRQLRNQKLHNGQPFMINTKEVNPNECYLEYPDGSIKLVVIQENKKDFSVIRELTKSEAHHLRKRLNFSDF</sequence>
<comment type="caution">
    <text evidence="1">The sequence shown here is derived from an EMBL/GenBank/DDBJ whole genome shotgun (WGS) entry which is preliminary data.</text>
</comment>
<protein>
    <submittedName>
        <fullName evidence="1">Uncharacterized protein</fullName>
    </submittedName>
</protein>
<keyword evidence="2" id="KW-1185">Reference proteome</keyword>
<dbReference type="EMBL" id="QNVU01000003">
    <property type="protein sequence ID" value="REC52540.1"/>
    <property type="molecule type" value="Genomic_DNA"/>
</dbReference>
<reference evidence="1 2" key="1">
    <citation type="journal article" date="2004" name="Emerg. Infect. Dis.">
        <title>Amoebae-resisting bacteria isolated from human nasal swabs by amoebal coculture.</title>
        <authorList>
            <person name="Greub G."/>
            <person name="La Scola B."/>
            <person name="Raoult D."/>
        </authorList>
    </citation>
    <scope>NUCLEOTIDE SEQUENCE [LARGE SCALE GENOMIC DNA]</scope>
    <source>
        <strain evidence="1 2">CCUG 51329</strain>
    </source>
</reference>
<organism evidence="1 2">
    <name type="scientific">Candidatus Chryseobacterium massiliense</name>
    <dbReference type="NCBI Taxonomy" id="204089"/>
    <lineage>
        <taxon>Bacteria</taxon>
        <taxon>Pseudomonadati</taxon>
        <taxon>Bacteroidota</taxon>
        <taxon>Flavobacteriia</taxon>
        <taxon>Flavobacteriales</taxon>
        <taxon>Weeksellaceae</taxon>
        <taxon>Chryseobacterium group</taxon>
        <taxon>Chryseobacterium</taxon>
    </lineage>
</organism>
<gene>
    <name evidence="1" type="ORF">DRF68_02115</name>
</gene>
<accession>A0A3D9BG70</accession>
<evidence type="ECO:0000313" key="1">
    <source>
        <dbReference type="EMBL" id="REC52540.1"/>
    </source>
</evidence>
<dbReference type="Proteomes" id="UP000256924">
    <property type="component" value="Unassembled WGS sequence"/>
</dbReference>